<evidence type="ECO:0000313" key="2">
    <source>
        <dbReference type="EMBL" id="MEJ6010214.1"/>
    </source>
</evidence>
<comment type="caution">
    <text evidence="2">The sequence shown here is derived from an EMBL/GenBank/DDBJ whole genome shotgun (WGS) entry which is preliminary data.</text>
</comment>
<evidence type="ECO:0000313" key="3">
    <source>
        <dbReference type="Proteomes" id="UP001379235"/>
    </source>
</evidence>
<organism evidence="2 3">
    <name type="scientific">Novosphingobium aquae</name>
    <dbReference type="NCBI Taxonomy" id="3133435"/>
    <lineage>
        <taxon>Bacteria</taxon>
        <taxon>Pseudomonadati</taxon>
        <taxon>Pseudomonadota</taxon>
        <taxon>Alphaproteobacteria</taxon>
        <taxon>Sphingomonadales</taxon>
        <taxon>Sphingomonadaceae</taxon>
        <taxon>Novosphingobium</taxon>
    </lineage>
</organism>
<gene>
    <name evidence="2" type="ORF">WG900_09820</name>
</gene>
<dbReference type="NCBIfam" id="TIGR04433">
    <property type="entry name" value="UrcA_uranyl"/>
    <property type="match status" value="1"/>
</dbReference>
<feature type="chain" id="PRO_5045137686" evidence="1">
    <location>
        <begin position="22"/>
        <end position="105"/>
    </location>
</feature>
<accession>A0ABU8S8J6</accession>
<protein>
    <submittedName>
        <fullName evidence="2">UrcA family protein</fullName>
    </submittedName>
</protein>
<proteinExistence type="predicted"/>
<evidence type="ECO:0000256" key="1">
    <source>
        <dbReference type="SAM" id="SignalP"/>
    </source>
</evidence>
<dbReference type="RefSeq" id="WP_339966727.1">
    <property type="nucleotide sequence ID" value="NZ_JBBHJY010000004.1"/>
</dbReference>
<dbReference type="InterPro" id="IPR030972">
    <property type="entry name" value="UrcA_uranyl"/>
</dbReference>
<keyword evidence="1" id="KW-0732">Signal</keyword>
<feature type="signal peptide" evidence="1">
    <location>
        <begin position="1"/>
        <end position="21"/>
    </location>
</feature>
<dbReference type="Proteomes" id="UP001379235">
    <property type="component" value="Unassembled WGS sequence"/>
</dbReference>
<dbReference type="EMBL" id="JBBHJY010000004">
    <property type="protein sequence ID" value="MEJ6010214.1"/>
    <property type="molecule type" value="Genomic_DNA"/>
</dbReference>
<keyword evidence="3" id="KW-1185">Reference proteome</keyword>
<name>A0ABU8S8J6_9SPHN</name>
<reference evidence="2 3" key="1">
    <citation type="submission" date="2024-03" db="EMBL/GenBank/DDBJ databases">
        <authorList>
            <person name="Jo J.-H."/>
        </authorList>
    </citation>
    <scope>NUCLEOTIDE SEQUENCE [LARGE SCALE GENOMIC DNA]</scope>
    <source>
        <strain evidence="2 3">AS3R-12</strain>
    </source>
</reference>
<sequence length="105" mass="10715">MKKLIFSFALSLAAVSAPGAAQTSTGAIAINHSDLALSTPAGIEALDARIAHAVRLACGFDKSERNLTLSVAQKRCLAAKQAEVSASRQAAIAAATVTPRTLAAR</sequence>